<accession>E5B1N9</accession>
<evidence type="ECO:0000313" key="1">
    <source>
        <dbReference type="EMBL" id="CBX79390.1"/>
    </source>
</evidence>
<gene>
    <name evidence="1" type="ORF">EAIL5_0570</name>
</gene>
<proteinExistence type="predicted"/>
<organism evidence="1">
    <name type="scientific">Erwinia amylovora ATCC BAA-2158</name>
    <dbReference type="NCBI Taxonomy" id="889211"/>
    <lineage>
        <taxon>Bacteria</taxon>
        <taxon>Pseudomonadati</taxon>
        <taxon>Pseudomonadota</taxon>
        <taxon>Gammaproteobacteria</taxon>
        <taxon>Enterobacterales</taxon>
        <taxon>Erwiniaceae</taxon>
        <taxon>Erwinia</taxon>
    </lineage>
</organism>
<dbReference type="SUPFAM" id="SSF53955">
    <property type="entry name" value="Lysozyme-like"/>
    <property type="match status" value="1"/>
</dbReference>
<dbReference type="AlphaFoldDB" id="E5B1N9"/>
<sequence length="58" mass="6680">MPFAIRSALWFWLHYEVYSHDHGKGYSDVAGVTNRVNGGNMGLSERQEAYKLCEKVFL</sequence>
<dbReference type="InterPro" id="IPR023346">
    <property type="entry name" value="Lysozyme-like_dom_sf"/>
</dbReference>
<reference evidence="1" key="1">
    <citation type="journal article" date="2011" name="J. Bacteriol.">
        <title>Genome Sequence of an Erwinia amylovora Strain with Pathogenicity Restricted to Rubus Plants.</title>
        <authorList>
            <person name="Powney R."/>
            <person name="Smits T.H."/>
            <person name="Sawbridge T."/>
            <person name="Frey B."/>
            <person name="Blom J."/>
            <person name="Frey J.E."/>
            <person name="Plummer K.M."/>
            <person name="Beer S.V."/>
            <person name="Luck J."/>
            <person name="Duffy B."/>
            <person name="Rodoni B."/>
        </authorList>
    </citation>
    <scope>NUCLEOTIDE SEQUENCE</scope>
    <source>
        <strain evidence="1">ATCC BAA-2158</strain>
    </source>
</reference>
<dbReference type="Gene3D" id="1.10.530.10">
    <property type="match status" value="1"/>
</dbReference>
<name>E5B1N9_ERWAM</name>
<evidence type="ECO:0008006" key="2">
    <source>
        <dbReference type="Google" id="ProtNLM"/>
    </source>
</evidence>
<dbReference type="EMBL" id="FR719186">
    <property type="protein sequence ID" value="CBX79390.1"/>
    <property type="molecule type" value="Genomic_DNA"/>
</dbReference>
<protein>
    <recommendedName>
        <fullName evidence="2">Lysozyme</fullName>
    </recommendedName>
</protein>